<evidence type="ECO:0000256" key="3">
    <source>
        <dbReference type="PROSITE-ProRule" id="PRU00221"/>
    </source>
</evidence>
<accession>A0A2J8ABE9</accession>
<dbReference type="Pfam" id="PF00400">
    <property type="entry name" value="WD40"/>
    <property type="match status" value="2"/>
</dbReference>
<dbReference type="SMART" id="SM00320">
    <property type="entry name" value="WD40"/>
    <property type="match status" value="3"/>
</dbReference>
<feature type="compositionally biased region" description="Pro residues" evidence="4">
    <location>
        <begin position="77"/>
        <end position="89"/>
    </location>
</feature>
<dbReference type="InterPro" id="IPR036047">
    <property type="entry name" value="F-box-like_dom_sf"/>
</dbReference>
<feature type="compositionally biased region" description="Low complexity" evidence="4">
    <location>
        <begin position="468"/>
        <end position="490"/>
    </location>
</feature>
<dbReference type="InterPro" id="IPR001810">
    <property type="entry name" value="F-box_dom"/>
</dbReference>
<dbReference type="InterPro" id="IPR019775">
    <property type="entry name" value="WD40_repeat_CS"/>
</dbReference>
<feature type="region of interest" description="Disordered" evidence="4">
    <location>
        <begin position="74"/>
        <end position="106"/>
    </location>
</feature>
<dbReference type="InterPro" id="IPR036322">
    <property type="entry name" value="WD40_repeat_dom_sf"/>
</dbReference>
<dbReference type="EMBL" id="PGGS01000077">
    <property type="protein sequence ID" value="PNH09827.1"/>
    <property type="molecule type" value="Genomic_DNA"/>
</dbReference>
<proteinExistence type="predicted"/>
<protein>
    <submittedName>
        <fullName evidence="6">F-box/WD-40 repeat-containing protein</fullName>
    </submittedName>
</protein>
<dbReference type="Gene3D" id="1.20.1280.50">
    <property type="match status" value="1"/>
</dbReference>
<dbReference type="PANTHER" id="PTHR19879">
    <property type="entry name" value="TRANSCRIPTION INITIATION FACTOR TFIID"/>
    <property type="match status" value="1"/>
</dbReference>
<dbReference type="PANTHER" id="PTHR19879:SF9">
    <property type="entry name" value="TRANSCRIPTION INITIATION FACTOR TFIID SUBUNIT 5"/>
    <property type="match status" value="1"/>
</dbReference>
<dbReference type="Gene3D" id="2.130.10.10">
    <property type="entry name" value="YVTN repeat-like/Quinoprotein amine dehydrogenase"/>
    <property type="match status" value="1"/>
</dbReference>
<evidence type="ECO:0000256" key="4">
    <source>
        <dbReference type="SAM" id="MobiDB-lite"/>
    </source>
</evidence>
<feature type="compositionally biased region" description="Pro residues" evidence="4">
    <location>
        <begin position="521"/>
        <end position="530"/>
    </location>
</feature>
<dbReference type="AlphaFoldDB" id="A0A2J8ABE9"/>
<dbReference type="InterPro" id="IPR015943">
    <property type="entry name" value="WD40/YVTN_repeat-like_dom_sf"/>
</dbReference>
<dbReference type="OrthoDB" id="190105at2759"/>
<feature type="repeat" description="WD" evidence="3">
    <location>
        <begin position="215"/>
        <end position="244"/>
    </location>
</feature>
<reference evidence="6 7" key="1">
    <citation type="journal article" date="2017" name="Mol. Biol. Evol.">
        <title>The 4-celled Tetrabaena socialis nuclear genome reveals the essential components for genetic control of cell number at the origin of multicellularity in the volvocine lineage.</title>
        <authorList>
            <person name="Featherston J."/>
            <person name="Arakaki Y."/>
            <person name="Hanschen E.R."/>
            <person name="Ferris P.J."/>
            <person name="Michod R.E."/>
            <person name="Olson B.J.S.C."/>
            <person name="Nozaki H."/>
            <person name="Durand P.M."/>
        </authorList>
    </citation>
    <scope>NUCLEOTIDE SEQUENCE [LARGE SCALE GENOMIC DNA]</scope>
    <source>
        <strain evidence="6 7">NIES-571</strain>
    </source>
</reference>
<dbReference type="PROSITE" id="PS50082">
    <property type="entry name" value="WD_REPEATS_2"/>
    <property type="match status" value="2"/>
</dbReference>
<gene>
    <name evidence="6" type="ORF">TSOC_003541</name>
</gene>
<feature type="compositionally biased region" description="Low complexity" evidence="4">
    <location>
        <begin position="352"/>
        <end position="376"/>
    </location>
</feature>
<dbReference type="SUPFAM" id="SSF81383">
    <property type="entry name" value="F-box domain"/>
    <property type="match status" value="1"/>
</dbReference>
<keyword evidence="1 3" id="KW-0853">WD repeat</keyword>
<keyword evidence="2" id="KW-0677">Repeat</keyword>
<organism evidence="6 7">
    <name type="scientific">Tetrabaena socialis</name>
    <dbReference type="NCBI Taxonomy" id="47790"/>
    <lineage>
        <taxon>Eukaryota</taxon>
        <taxon>Viridiplantae</taxon>
        <taxon>Chlorophyta</taxon>
        <taxon>core chlorophytes</taxon>
        <taxon>Chlorophyceae</taxon>
        <taxon>CS clade</taxon>
        <taxon>Chlamydomonadales</taxon>
        <taxon>Tetrabaenaceae</taxon>
        <taxon>Tetrabaena</taxon>
    </lineage>
</organism>
<feature type="repeat" description="WD" evidence="3">
    <location>
        <begin position="173"/>
        <end position="214"/>
    </location>
</feature>
<sequence>MRQPPRADAADAPTCISALPAGVLTHIFEALGPRDLASVSCVSKPWQHLVALEAAANLLWRSFYSARWQLSGALGQPPTPGPGPAPDPGPDVTCTGQAHPGPWGSGGHSGCLPHALPVAASDPIPIPGAAGTDPRAGPGGCLPGDSIVRWQLAYGRKMLRLRSWSGRYSADQMVGHKSAVRAVRLLPSHNLLATASLDRTVRLWDLQSGLPLASSRPHGGTVRCLALDPTLLASGCTDSIVRLWHPSPGPAPALGSRPWDPPAAPLDSEAALAGYGARAQRSLSSSCRALHCPPGQPALCLDLADQWLAAGTDSGVVRMWDFTAAAAAAERASASRAARSASKPGRSAKKQPPAAAHPAPCDAAVEAQPSLRGPGNGLLLPGQPACPSAVPLPPRPQPWPLAQRRPLPCGAQAPHPLAPTCTARVSAGDGSGAALVPGPGRGAAWPAALDVAGSVGWCGPTAQAQAAATGAAEQRQGAAADVPGPHAAAVQQHEWKRHGHRRRQQHHLAHGDLWAARPTPSAAPAPPAPGEGPVSVGSAHAAHQPRKLSAAAAAADAAAAAATAP</sequence>
<feature type="compositionally biased region" description="Low complexity" evidence="4">
    <location>
        <begin position="550"/>
        <end position="565"/>
    </location>
</feature>
<dbReference type="Proteomes" id="UP000236333">
    <property type="component" value="Unassembled WGS sequence"/>
</dbReference>
<name>A0A2J8ABE9_9CHLO</name>
<dbReference type="PROSITE" id="PS50181">
    <property type="entry name" value="FBOX"/>
    <property type="match status" value="1"/>
</dbReference>
<dbReference type="Pfam" id="PF12937">
    <property type="entry name" value="F-box-like"/>
    <property type="match status" value="1"/>
</dbReference>
<dbReference type="PROSITE" id="PS00678">
    <property type="entry name" value="WD_REPEATS_1"/>
    <property type="match status" value="1"/>
</dbReference>
<evidence type="ECO:0000313" key="7">
    <source>
        <dbReference type="Proteomes" id="UP000236333"/>
    </source>
</evidence>
<evidence type="ECO:0000313" key="6">
    <source>
        <dbReference type="EMBL" id="PNH09827.1"/>
    </source>
</evidence>
<feature type="region of interest" description="Disordered" evidence="4">
    <location>
        <begin position="335"/>
        <end position="376"/>
    </location>
</feature>
<feature type="domain" description="F-box" evidence="5">
    <location>
        <begin position="13"/>
        <end position="63"/>
    </location>
</feature>
<feature type="compositionally biased region" description="Basic residues" evidence="4">
    <location>
        <begin position="495"/>
        <end position="508"/>
    </location>
</feature>
<dbReference type="SUPFAM" id="SSF50978">
    <property type="entry name" value="WD40 repeat-like"/>
    <property type="match status" value="1"/>
</dbReference>
<feature type="region of interest" description="Disordered" evidence="4">
    <location>
        <begin position="468"/>
        <end position="565"/>
    </location>
</feature>
<keyword evidence="7" id="KW-1185">Reference proteome</keyword>
<evidence type="ECO:0000256" key="1">
    <source>
        <dbReference type="ARBA" id="ARBA00022574"/>
    </source>
</evidence>
<evidence type="ECO:0000256" key="2">
    <source>
        <dbReference type="ARBA" id="ARBA00022737"/>
    </source>
</evidence>
<comment type="caution">
    <text evidence="6">The sequence shown here is derived from an EMBL/GenBank/DDBJ whole genome shotgun (WGS) entry which is preliminary data.</text>
</comment>
<dbReference type="InterPro" id="IPR001680">
    <property type="entry name" value="WD40_rpt"/>
</dbReference>
<evidence type="ECO:0000259" key="5">
    <source>
        <dbReference type="PROSITE" id="PS50181"/>
    </source>
</evidence>
<dbReference type="PROSITE" id="PS50294">
    <property type="entry name" value="WD_REPEATS_REGION"/>
    <property type="match status" value="1"/>
</dbReference>